<dbReference type="PANTHER" id="PTHR45947">
    <property type="entry name" value="SULFOQUINOVOSYL TRANSFERASE SQD2"/>
    <property type="match status" value="1"/>
</dbReference>
<accession>A0A1H4QLR4</accession>
<dbReference type="GO" id="GO:0016758">
    <property type="term" value="F:hexosyltransferase activity"/>
    <property type="evidence" value="ECO:0007669"/>
    <property type="project" value="TreeGrafter"/>
</dbReference>
<keyword evidence="3" id="KW-0808">Transferase</keyword>
<feature type="domain" description="Glycosyltransferase subfamily 4-like N-terminal" evidence="2">
    <location>
        <begin position="21"/>
        <end position="201"/>
    </location>
</feature>
<organism evidence="3 4">
    <name type="scientific">Pseudomonas anguilliseptica</name>
    <dbReference type="NCBI Taxonomy" id="53406"/>
    <lineage>
        <taxon>Bacteria</taxon>
        <taxon>Pseudomonadati</taxon>
        <taxon>Pseudomonadota</taxon>
        <taxon>Gammaproteobacteria</taxon>
        <taxon>Pseudomonadales</taxon>
        <taxon>Pseudomonadaceae</taxon>
        <taxon>Pseudomonas</taxon>
    </lineage>
</organism>
<dbReference type="PANTHER" id="PTHR45947:SF3">
    <property type="entry name" value="SULFOQUINOVOSYL TRANSFERASE SQD2"/>
    <property type="match status" value="1"/>
</dbReference>
<evidence type="ECO:0000259" key="2">
    <source>
        <dbReference type="Pfam" id="PF13579"/>
    </source>
</evidence>
<evidence type="ECO:0000313" key="4">
    <source>
        <dbReference type="Proteomes" id="UP000242849"/>
    </source>
</evidence>
<evidence type="ECO:0000259" key="1">
    <source>
        <dbReference type="Pfam" id="PF00534"/>
    </source>
</evidence>
<dbReference type="Pfam" id="PF13579">
    <property type="entry name" value="Glyco_trans_4_4"/>
    <property type="match status" value="1"/>
</dbReference>
<proteinExistence type="predicted"/>
<feature type="domain" description="Glycosyl transferase family 1" evidence="1">
    <location>
        <begin position="216"/>
        <end position="380"/>
    </location>
</feature>
<dbReference type="InterPro" id="IPR028098">
    <property type="entry name" value="Glyco_trans_4-like_N"/>
</dbReference>
<name>A0A1H4QLR4_PSEAG</name>
<dbReference type="OrthoDB" id="9787293at2"/>
<dbReference type="RefSeq" id="WP_090376253.1">
    <property type="nucleotide sequence ID" value="NZ_FNSC01000001.1"/>
</dbReference>
<gene>
    <name evidence="3" type="ORF">SAMN05421553_0493</name>
</gene>
<sequence>MKVAVVYQYYQGHTSPGHSLVYELTQHLASNGHEVTVVSGETGYMRRDQPVLPWYRLLLRREQDGAVQIIRTFTYNELHRSYWGRLLSFISFSLTAPVGLLRAGKPDVVLASSPPIFPMFSVWMVCKLRGIPMVFEVRDLWPESAVQMGILRNRQLIAIMSWMERLLYDKAERIVTLTHGIRDDIHRRGWPKEKLEVITCGIDTQMLYPDPDAGAEIRRMHGWDGRNIVLYFGAMGEANNLDVIVDAAMHCQDKKTLFVLVGDGMKRSHIEGRVAELKLGNVLLLAPISKNLARGFINAADLCLVTLQDIPLFKGAIPTKLLDYMACGRPVLCGVGGEAAGIVKAAHAGVIFAPNCAPQLSNFVSELMSDEPRRLDMGCSAARYIQSNFDAASSRAAMTELLQKTVGAG</sequence>
<dbReference type="InterPro" id="IPR050194">
    <property type="entry name" value="Glycosyltransferase_grp1"/>
</dbReference>
<protein>
    <submittedName>
        <fullName evidence="3">Glycosyltransferase involved in cell wall bisynthesis</fullName>
    </submittedName>
</protein>
<dbReference type="AlphaFoldDB" id="A0A1H4QLR4"/>
<keyword evidence="4" id="KW-1185">Reference proteome</keyword>
<evidence type="ECO:0000313" key="3">
    <source>
        <dbReference type="EMBL" id="SEC20478.1"/>
    </source>
</evidence>
<dbReference type="CDD" id="cd03794">
    <property type="entry name" value="GT4_WbuB-like"/>
    <property type="match status" value="1"/>
</dbReference>
<dbReference type="EMBL" id="FNSC01000001">
    <property type="protein sequence ID" value="SEC20478.1"/>
    <property type="molecule type" value="Genomic_DNA"/>
</dbReference>
<dbReference type="Proteomes" id="UP000242849">
    <property type="component" value="Unassembled WGS sequence"/>
</dbReference>
<dbReference type="Pfam" id="PF00534">
    <property type="entry name" value="Glycos_transf_1"/>
    <property type="match status" value="1"/>
</dbReference>
<dbReference type="Gene3D" id="3.40.50.2000">
    <property type="entry name" value="Glycogen Phosphorylase B"/>
    <property type="match status" value="2"/>
</dbReference>
<dbReference type="SUPFAM" id="SSF53756">
    <property type="entry name" value="UDP-Glycosyltransferase/glycogen phosphorylase"/>
    <property type="match status" value="1"/>
</dbReference>
<dbReference type="STRING" id="53406.SAMN05421553_0493"/>
<dbReference type="InterPro" id="IPR001296">
    <property type="entry name" value="Glyco_trans_1"/>
</dbReference>
<reference evidence="4" key="1">
    <citation type="submission" date="2016-10" db="EMBL/GenBank/DDBJ databases">
        <authorList>
            <person name="Varghese N."/>
            <person name="Submissions S."/>
        </authorList>
    </citation>
    <scope>NUCLEOTIDE SEQUENCE [LARGE SCALE GENOMIC DNA]</scope>
    <source>
        <strain evidence="4">DSM 12111</strain>
    </source>
</reference>